<protein>
    <submittedName>
        <fullName evidence="3">Uncharacterized protein</fullName>
    </submittedName>
</protein>
<dbReference type="Proteomes" id="UP000179807">
    <property type="component" value="Unassembled WGS sequence"/>
</dbReference>
<feature type="coiled-coil region" evidence="1">
    <location>
        <begin position="283"/>
        <end position="310"/>
    </location>
</feature>
<keyword evidence="1" id="KW-0175">Coiled coil</keyword>
<dbReference type="EMBL" id="MLAK01000832">
    <property type="protein sequence ID" value="OHT03301.1"/>
    <property type="molecule type" value="Genomic_DNA"/>
</dbReference>
<dbReference type="GeneID" id="94841432"/>
<evidence type="ECO:0000256" key="2">
    <source>
        <dbReference type="SAM" id="MobiDB-lite"/>
    </source>
</evidence>
<comment type="caution">
    <text evidence="3">The sequence shown here is derived from an EMBL/GenBank/DDBJ whole genome shotgun (WGS) entry which is preliminary data.</text>
</comment>
<evidence type="ECO:0000256" key="1">
    <source>
        <dbReference type="SAM" id="Coils"/>
    </source>
</evidence>
<reference evidence="3" key="1">
    <citation type="submission" date="2016-10" db="EMBL/GenBank/DDBJ databases">
        <authorList>
            <person name="Benchimol M."/>
            <person name="Almeida L.G."/>
            <person name="Vasconcelos A.T."/>
            <person name="Perreira-Neves A."/>
            <person name="Rosa I.A."/>
            <person name="Tasca T."/>
            <person name="Bogo M.R."/>
            <person name="de Souza W."/>
        </authorList>
    </citation>
    <scope>NUCLEOTIDE SEQUENCE [LARGE SCALE GENOMIC DNA]</scope>
    <source>
        <strain evidence="3">K</strain>
    </source>
</reference>
<feature type="region of interest" description="Disordered" evidence="2">
    <location>
        <begin position="104"/>
        <end position="211"/>
    </location>
</feature>
<accession>A0A1J4K1E9</accession>
<name>A0A1J4K1E9_9EUKA</name>
<proteinExistence type="predicted"/>
<dbReference type="AlphaFoldDB" id="A0A1J4K1E9"/>
<organism evidence="3 4">
    <name type="scientific">Tritrichomonas foetus</name>
    <dbReference type="NCBI Taxonomy" id="1144522"/>
    <lineage>
        <taxon>Eukaryota</taxon>
        <taxon>Metamonada</taxon>
        <taxon>Parabasalia</taxon>
        <taxon>Tritrichomonadida</taxon>
        <taxon>Tritrichomonadidae</taxon>
        <taxon>Tritrichomonas</taxon>
    </lineage>
</organism>
<keyword evidence="4" id="KW-1185">Reference proteome</keyword>
<feature type="compositionally biased region" description="Low complexity" evidence="2">
    <location>
        <begin position="104"/>
        <end position="115"/>
    </location>
</feature>
<dbReference type="RefSeq" id="XP_068356437.1">
    <property type="nucleotide sequence ID" value="XM_068506728.1"/>
</dbReference>
<sequence length="318" mass="36201">MADSSDSISTKSAININENKMIETLAKNNEQKWQNLGFDSDSTKRILRKNSTKPDLFNKEISDKQNKTKIRTIRSFSNIEFIMNLSNFSEEDKTFLKFGIISNKLTTNNNSNDSNSKQEKSTGNGTSNESNHSNDTSKKSSSENNTSNNSSSENDPSEISNETNTINNTENSNNETSTSNDTFCTELDHRSQIMTPNQEKRRQRKSKIPERLIPLIKCPPESPTYHALCEEPLGKIDQEKMNETLTELHQLVEEAANNGYIEEAKYVQDVEASIRCDKLTTARYSVESALEEIETKLSEAKNEYEEQMKQFVSDFFIH</sequence>
<evidence type="ECO:0000313" key="3">
    <source>
        <dbReference type="EMBL" id="OHT03301.1"/>
    </source>
</evidence>
<feature type="compositionally biased region" description="Low complexity" evidence="2">
    <location>
        <begin position="142"/>
        <end position="180"/>
    </location>
</feature>
<gene>
    <name evidence="3" type="ORF">TRFO_29345</name>
</gene>
<evidence type="ECO:0000313" key="4">
    <source>
        <dbReference type="Proteomes" id="UP000179807"/>
    </source>
</evidence>
<dbReference type="VEuPathDB" id="TrichDB:TRFO_29345"/>